<dbReference type="Pfam" id="PF01025">
    <property type="entry name" value="GrpE"/>
    <property type="match status" value="1"/>
</dbReference>
<protein>
    <submittedName>
        <fullName evidence="3">GrpE protein</fullName>
    </submittedName>
</protein>
<reference evidence="5 6" key="2">
    <citation type="submission" date="2016-10" db="EMBL/GenBank/DDBJ databases">
        <authorList>
            <person name="Varghese N."/>
            <person name="Submissions S."/>
        </authorList>
    </citation>
    <scope>NUCLEOTIDE SEQUENCE [LARGE SCALE GENOMIC DNA]</scope>
    <source>
        <strain evidence="6">ATCC 20501</strain>
        <strain evidence="4 5">CGMCC 4.3529</strain>
    </source>
</reference>
<dbReference type="GO" id="GO:0051087">
    <property type="term" value="F:protein-folding chaperone binding"/>
    <property type="evidence" value="ECO:0007669"/>
    <property type="project" value="InterPro"/>
</dbReference>
<feature type="region of interest" description="Disordered" evidence="2">
    <location>
        <begin position="1"/>
        <end position="35"/>
    </location>
</feature>
<accession>A0A1H6EHE5</accession>
<dbReference type="AlphaFoldDB" id="A0A1H6EHE5"/>
<evidence type="ECO:0000313" key="6">
    <source>
        <dbReference type="Proteomes" id="UP000236729"/>
    </source>
</evidence>
<keyword evidence="1" id="KW-0143">Chaperone</keyword>
<keyword evidence="5" id="KW-1185">Reference proteome</keyword>
<evidence type="ECO:0000256" key="2">
    <source>
        <dbReference type="SAM" id="MobiDB-lite"/>
    </source>
</evidence>
<evidence type="ECO:0000256" key="1">
    <source>
        <dbReference type="ARBA" id="ARBA00023186"/>
    </source>
</evidence>
<sequence length="146" mass="15596">MIGMWGWRRKNSPESGTGQAADTSETEEGTSDVELGTDMTAVTADPLGQALAERATLIQLCMYALDRARSTGVVERLAEGLSGIGVAPLRPDGTRFDPALHEAGGTLPTDDPALDGVIAETEVLGFADRDRILRAPIVTVYQLRKR</sequence>
<dbReference type="Gene3D" id="2.30.22.10">
    <property type="entry name" value="Head domain of nucleotide exchange factor GrpE"/>
    <property type="match status" value="1"/>
</dbReference>
<dbReference type="SUPFAM" id="SSF51064">
    <property type="entry name" value="Head domain of nucleotide exchange factor GrpE"/>
    <property type="match status" value="1"/>
</dbReference>
<reference evidence="3" key="1">
    <citation type="submission" date="2016-10" db="EMBL/GenBank/DDBJ databases">
        <authorList>
            <person name="de Groot N.N."/>
        </authorList>
    </citation>
    <scope>NUCLEOTIDE SEQUENCE [LARGE SCALE GENOMIC DNA]</scope>
    <source>
        <strain evidence="3">ATCC 20501</strain>
    </source>
</reference>
<dbReference type="Proteomes" id="UP000236729">
    <property type="component" value="Unassembled WGS sequence"/>
</dbReference>
<proteinExistence type="predicted"/>
<organism evidence="3 6">
    <name type="scientific">Saccharopolyspora kobensis</name>
    <dbReference type="NCBI Taxonomy" id="146035"/>
    <lineage>
        <taxon>Bacteria</taxon>
        <taxon>Bacillati</taxon>
        <taxon>Actinomycetota</taxon>
        <taxon>Actinomycetes</taxon>
        <taxon>Pseudonocardiales</taxon>
        <taxon>Pseudonocardiaceae</taxon>
        <taxon>Saccharopolyspora</taxon>
    </lineage>
</organism>
<evidence type="ECO:0000313" key="3">
    <source>
        <dbReference type="EMBL" id="SEG96255.1"/>
    </source>
</evidence>
<dbReference type="Proteomes" id="UP000199690">
    <property type="component" value="Unassembled WGS sequence"/>
</dbReference>
<dbReference type="SMR" id="A0A1H6EHE5"/>
<accession>A0A1I1QG51</accession>
<dbReference type="GO" id="GO:0042803">
    <property type="term" value="F:protein homodimerization activity"/>
    <property type="evidence" value="ECO:0007669"/>
    <property type="project" value="InterPro"/>
</dbReference>
<evidence type="ECO:0000313" key="4">
    <source>
        <dbReference type="EMBL" id="SFD20987.1"/>
    </source>
</evidence>
<dbReference type="EMBL" id="FNVB01000011">
    <property type="protein sequence ID" value="SEG96255.1"/>
    <property type="molecule type" value="Genomic_DNA"/>
</dbReference>
<dbReference type="GO" id="GO:0000774">
    <property type="term" value="F:adenyl-nucleotide exchange factor activity"/>
    <property type="evidence" value="ECO:0007669"/>
    <property type="project" value="InterPro"/>
</dbReference>
<dbReference type="GO" id="GO:0006457">
    <property type="term" value="P:protein folding"/>
    <property type="evidence" value="ECO:0007669"/>
    <property type="project" value="InterPro"/>
</dbReference>
<feature type="compositionally biased region" description="Polar residues" evidence="2">
    <location>
        <begin position="13"/>
        <end position="23"/>
    </location>
</feature>
<evidence type="ECO:0000313" key="5">
    <source>
        <dbReference type="Proteomes" id="UP000199690"/>
    </source>
</evidence>
<dbReference type="EMBL" id="FOME01000003">
    <property type="protein sequence ID" value="SFD20987.1"/>
    <property type="molecule type" value="Genomic_DNA"/>
</dbReference>
<name>A0A1H6EHE5_9PSEU</name>
<dbReference type="InterPro" id="IPR000740">
    <property type="entry name" value="GrpE"/>
</dbReference>
<gene>
    <name evidence="3" type="ORF">SAMN02982929_06348</name>
    <name evidence="4" type="ORF">SAMN05216506_10377</name>
</gene>
<dbReference type="InterPro" id="IPR009012">
    <property type="entry name" value="GrpE_head"/>
</dbReference>